<feature type="compositionally biased region" description="Basic residues" evidence="1">
    <location>
        <begin position="1192"/>
        <end position="1208"/>
    </location>
</feature>
<organism evidence="2 3">
    <name type="scientific">Meripilus lineatus</name>
    <dbReference type="NCBI Taxonomy" id="2056292"/>
    <lineage>
        <taxon>Eukaryota</taxon>
        <taxon>Fungi</taxon>
        <taxon>Dikarya</taxon>
        <taxon>Basidiomycota</taxon>
        <taxon>Agaricomycotina</taxon>
        <taxon>Agaricomycetes</taxon>
        <taxon>Polyporales</taxon>
        <taxon>Meripilaceae</taxon>
        <taxon>Meripilus</taxon>
    </lineage>
</organism>
<accession>A0AAD5UX49</accession>
<evidence type="ECO:0000313" key="3">
    <source>
        <dbReference type="Proteomes" id="UP001212997"/>
    </source>
</evidence>
<dbReference type="PANTHER" id="PTHR46567">
    <property type="entry name" value="MEDIATOR OF RNA POLYMERASE II TRANSCRIPTION SUBUNIT 12"/>
    <property type="match status" value="1"/>
</dbReference>
<proteinExistence type="predicted"/>
<dbReference type="EMBL" id="JANAWD010000395">
    <property type="protein sequence ID" value="KAJ3480115.1"/>
    <property type="molecule type" value="Genomic_DNA"/>
</dbReference>
<evidence type="ECO:0000313" key="2">
    <source>
        <dbReference type="EMBL" id="KAJ3480115.1"/>
    </source>
</evidence>
<keyword evidence="3" id="KW-1185">Reference proteome</keyword>
<comment type="caution">
    <text evidence="2">The sequence shown here is derived from an EMBL/GenBank/DDBJ whole genome shotgun (WGS) entry which is preliminary data.</text>
</comment>
<evidence type="ECO:0008006" key="4">
    <source>
        <dbReference type="Google" id="ProtNLM"/>
    </source>
</evidence>
<protein>
    <recommendedName>
        <fullName evidence="4">Mediator complex subunit 12</fullName>
    </recommendedName>
</protein>
<feature type="compositionally biased region" description="Polar residues" evidence="1">
    <location>
        <begin position="1159"/>
        <end position="1168"/>
    </location>
</feature>
<evidence type="ECO:0000256" key="1">
    <source>
        <dbReference type="SAM" id="MobiDB-lite"/>
    </source>
</evidence>
<sequence>MEAITFFDILSDDPADFAPKLDILLTWSVTPLQYGDHRPYAATGLLRCWREKAGERAIRRDRASPDEFLQDQLFDWLDSCDIAAEPENLPKVALLFGQLVHHGLFSYEQYIQRLIARGEPGLAFSQVSIPSSSLESVPSLSAHTPELTALQENGSRHRDFLRWIPLHSSSAALNGQRRVALYGVRARETPEEPNEREIRKEIRTLLPELFGGEIVPMTTFTDGLESSCSTLYSAARYEQVRVVRMWLLPILKKAVSSHTDGSLGLNDPTLKAYCVSTVMMAHCKCYGVILDFSLFTLQHATSIDLLTAVIETLKQHMEVWACLNAMKSVTAALFAAHQYWKSRGIQNRNLLNLLSDADNGRFLEQSARDQVITDKITYTHALNPLNENPDTVPDRLPEILGLATDRNVEAPSILANSLWYKFRTAPDWAWKVWDNTVASLRHMHMITEIADRRECALRYGSFLVHIDQHLAAGLDDQILNWFLGSGRNEVADLTKEAWEVVAAVLLYLSIHGALSTTTILKGLVYPVWQMGASLTKTEGPHAFETLLAAVNGLCTRLLLSKECGGEFPPANFFEARGLFTRRRDVYREPHFALLVQHIPTLVLVEHNVNLSDAIRHDSLVLREGICRAKVFRQGIYRDLDTVHRAFETLLENQDVSGELHERLVNALRLMLNDGYEGRDGSEPGSDWQALSTFLSPWKLAATSLEMRFSLKQLDTSLGREATRAKAMTYLGRLTSVVLRQGISSEQGDFVAEMLKDVSVDIAGKFVNAGLQRINEILNEPGITRIEETRNVIPAAGEVLRMVANIVARFRESSASMPKLEAQVQEALVTTLSLKFTAIHELLALVTNGPSTGVNLTQVSETTIFLARIIQFILGFPEIWTPSLKNQSEPLCGILVKLALLYGSGATLEPVTLPLLLDTLCYILDEFPLDPKTVAFDPFRLYPQIEMRKIPSSMPMEYRQRIRTLLPYVDLNAAVDGLSLASKDASGEFSNFQPVQNRPWEWTENLGDQVFPDSRVDDKISDPRNPIKNVASIPLELFSAKATGERIIERDSPNDDPRIEGNIRMLQEGLTSESVFQRDWRESRVSLESPKSPRANKRTKWDRYPHSPHILKMRLTGDRPRESPRRHRLFGLAALLKSPFLNRYSGSTAGDPIDVDNLDLPSTTTQSTSVKRKAMASAQDDDVEIVEGPVASKRSKGKSAARPKAAKRK</sequence>
<dbReference type="PANTHER" id="PTHR46567:SF1">
    <property type="entry name" value="MEDIATOR OF RNA POLYMERASE II TRANSCRIPTION SUBUNIT 12"/>
    <property type="match status" value="1"/>
</dbReference>
<name>A0AAD5UX49_9APHY</name>
<feature type="region of interest" description="Disordered" evidence="1">
    <location>
        <begin position="1150"/>
        <end position="1208"/>
    </location>
</feature>
<reference evidence="2" key="1">
    <citation type="submission" date="2022-07" db="EMBL/GenBank/DDBJ databases">
        <title>Genome Sequence of Physisporinus lineatus.</title>
        <authorList>
            <person name="Buettner E."/>
        </authorList>
    </citation>
    <scope>NUCLEOTIDE SEQUENCE</scope>
    <source>
        <strain evidence="2">VT162</strain>
    </source>
</reference>
<dbReference type="AlphaFoldDB" id="A0AAD5UX49"/>
<gene>
    <name evidence="2" type="ORF">NLI96_g8580</name>
</gene>
<dbReference type="Proteomes" id="UP001212997">
    <property type="component" value="Unassembled WGS sequence"/>
</dbReference>